<gene>
    <name evidence="1" type="ORF">D3875_03055</name>
</gene>
<accession>A0A418VG11</accession>
<proteinExistence type="predicted"/>
<keyword evidence="2" id="KW-1185">Reference proteome</keyword>
<protein>
    <submittedName>
        <fullName evidence="1">Uncharacterized protein</fullName>
    </submittedName>
</protein>
<dbReference type="AlphaFoldDB" id="A0A418VG11"/>
<dbReference type="Proteomes" id="UP000286287">
    <property type="component" value="Unassembled WGS sequence"/>
</dbReference>
<name>A0A418VG11_9DEIO</name>
<evidence type="ECO:0000313" key="1">
    <source>
        <dbReference type="EMBL" id="RJF74991.1"/>
    </source>
</evidence>
<sequence>MSRVQVLDVGDRVQPSDTRLRHLAGETVVIGLDPREPDSYRLATTTGVVITAGRPGIERIGGNLQLGDWVKVQGRIEPTTTCDWTDVANAIGIIVDVYEDSDVDFVVAIPELNDLYECRTKDLTRITRAEALA</sequence>
<reference evidence="1 2" key="1">
    <citation type="submission" date="2018-09" db="EMBL/GenBank/DDBJ databases">
        <authorList>
            <person name="Zhu H."/>
        </authorList>
    </citation>
    <scope>NUCLEOTIDE SEQUENCE [LARGE SCALE GENOMIC DNA]</scope>
    <source>
        <strain evidence="1 2">K2S05-167</strain>
    </source>
</reference>
<dbReference type="RefSeq" id="WP_119761041.1">
    <property type="nucleotide sequence ID" value="NZ_QYUJ01000008.1"/>
</dbReference>
<dbReference type="OrthoDB" id="9879487at2"/>
<organism evidence="1 2">
    <name type="scientific">Deinococcus cavernae</name>
    <dbReference type="NCBI Taxonomy" id="2320857"/>
    <lineage>
        <taxon>Bacteria</taxon>
        <taxon>Thermotogati</taxon>
        <taxon>Deinococcota</taxon>
        <taxon>Deinococci</taxon>
        <taxon>Deinococcales</taxon>
        <taxon>Deinococcaceae</taxon>
        <taxon>Deinococcus</taxon>
    </lineage>
</organism>
<comment type="caution">
    <text evidence="1">The sequence shown here is derived from an EMBL/GenBank/DDBJ whole genome shotgun (WGS) entry which is preliminary data.</text>
</comment>
<dbReference type="EMBL" id="QYUJ01000008">
    <property type="protein sequence ID" value="RJF74991.1"/>
    <property type="molecule type" value="Genomic_DNA"/>
</dbReference>
<evidence type="ECO:0000313" key="2">
    <source>
        <dbReference type="Proteomes" id="UP000286287"/>
    </source>
</evidence>